<evidence type="ECO:0000256" key="1">
    <source>
        <dbReference type="SAM" id="Phobius"/>
    </source>
</evidence>
<keyword evidence="1" id="KW-0812">Transmembrane</keyword>
<dbReference type="EMBL" id="MVHT01000023">
    <property type="protein sequence ID" value="ORB06544.1"/>
    <property type="molecule type" value="Genomic_DNA"/>
</dbReference>
<dbReference type="RefSeq" id="WP_069421340.1">
    <property type="nucleotide sequence ID" value="NZ_CBCRZH010000026.1"/>
</dbReference>
<evidence type="ECO:0000313" key="2">
    <source>
        <dbReference type="EMBL" id="ORB06544.1"/>
    </source>
</evidence>
<evidence type="ECO:0000313" key="3">
    <source>
        <dbReference type="Proteomes" id="UP000192739"/>
    </source>
</evidence>
<dbReference type="Proteomes" id="UP000192739">
    <property type="component" value="Unassembled WGS sequence"/>
</dbReference>
<sequence length="122" mass="13000">METPTMSDSPGQQDKRTFGAAARFGVAVVAVALLVLALTLAWVSGCKSGSGPESLAHCGAVQRQSFALGAPLVLLAGGIIAFIRTYQVWRRGERWWGWQGAGWFLLVLMLIALTMTAPLALL</sequence>
<name>A0A1E3S8E5_MYCIE</name>
<accession>A0A1E3S8E5</accession>
<keyword evidence="3" id="KW-1185">Reference proteome</keyword>
<dbReference type="AlphaFoldDB" id="A0A1E3S8E5"/>
<keyword evidence="1" id="KW-1133">Transmembrane helix</keyword>
<keyword evidence="1" id="KW-0472">Membrane</keyword>
<proteinExistence type="predicted"/>
<comment type="caution">
    <text evidence="2">The sequence shown here is derived from an EMBL/GenBank/DDBJ whole genome shotgun (WGS) entry which is preliminary data.</text>
</comment>
<protein>
    <recommendedName>
        <fullName evidence="4">Transmembrane protein</fullName>
    </recommendedName>
</protein>
<feature type="transmembrane region" description="Helical" evidence="1">
    <location>
        <begin position="65"/>
        <end position="83"/>
    </location>
</feature>
<organism evidence="2 3">
    <name type="scientific">Mycobacterium intermedium</name>
    <dbReference type="NCBI Taxonomy" id="28445"/>
    <lineage>
        <taxon>Bacteria</taxon>
        <taxon>Bacillati</taxon>
        <taxon>Actinomycetota</taxon>
        <taxon>Actinomycetes</taxon>
        <taxon>Mycobacteriales</taxon>
        <taxon>Mycobacteriaceae</taxon>
        <taxon>Mycobacterium</taxon>
        <taxon>Mycobacterium simiae complex</taxon>
    </lineage>
</organism>
<feature type="transmembrane region" description="Helical" evidence="1">
    <location>
        <begin position="21"/>
        <end position="45"/>
    </location>
</feature>
<dbReference type="STRING" id="28445.BHQ20_22290"/>
<gene>
    <name evidence="2" type="ORF">BST27_10670</name>
</gene>
<evidence type="ECO:0008006" key="4">
    <source>
        <dbReference type="Google" id="ProtNLM"/>
    </source>
</evidence>
<reference evidence="2 3" key="1">
    <citation type="submission" date="2017-02" db="EMBL/GenBank/DDBJ databases">
        <title>The new phylogeny of genus Mycobacterium.</title>
        <authorList>
            <person name="Tortoli E."/>
            <person name="Trovato A."/>
            <person name="Cirillo D.M."/>
        </authorList>
    </citation>
    <scope>NUCLEOTIDE SEQUENCE [LARGE SCALE GENOMIC DNA]</scope>
    <source>
        <strain evidence="2 3">DSM 44049</strain>
    </source>
</reference>
<feature type="transmembrane region" description="Helical" evidence="1">
    <location>
        <begin position="95"/>
        <end position="121"/>
    </location>
</feature>